<dbReference type="EMBL" id="JABACI010000002">
    <property type="protein sequence ID" value="NLP84099.1"/>
    <property type="molecule type" value="Genomic_DNA"/>
</dbReference>
<keyword evidence="2" id="KW-1185">Reference proteome</keyword>
<reference evidence="1 2" key="1">
    <citation type="submission" date="2020-04" db="EMBL/GenBank/DDBJ databases">
        <title>CFH 90308 Microbacterium sp.</title>
        <authorList>
            <person name="Nie G."/>
            <person name="Ming H."/>
            <person name="Xia T."/>
        </authorList>
    </citation>
    <scope>NUCLEOTIDE SEQUENCE [LARGE SCALE GENOMIC DNA]</scope>
    <source>
        <strain evidence="1 2">CFH 90308</strain>
    </source>
</reference>
<evidence type="ECO:0000313" key="2">
    <source>
        <dbReference type="Proteomes" id="UP001429745"/>
    </source>
</evidence>
<protein>
    <submittedName>
        <fullName evidence="1">Uncharacterized protein</fullName>
    </submittedName>
</protein>
<name>A0ABX1KDF1_9MICO</name>
<sequence>MGDVEIDRYALESAKLVLDQALLNYRAKAEDAWRRDTGIGDPCGRTLLRVMVENAVGAALMRVTAEDADAIVVSAQLLDILDSFTELDVSLSADWDRDYVADLA</sequence>
<proteinExistence type="predicted"/>
<accession>A0ABX1KDF1</accession>
<dbReference type="Proteomes" id="UP001429745">
    <property type="component" value="Unassembled WGS sequence"/>
</dbReference>
<evidence type="ECO:0000313" key="1">
    <source>
        <dbReference type="EMBL" id="NLP84099.1"/>
    </source>
</evidence>
<comment type="caution">
    <text evidence="1">The sequence shown here is derived from an EMBL/GenBank/DDBJ whole genome shotgun (WGS) entry which is preliminary data.</text>
</comment>
<gene>
    <name evidence="1" type="ORF">HF576_09570</name>
</gene>
<organism evidence="1 2">
    <name type="scientific">Microbacterium salsuginis</name>
    <dbReference type="NCBI Taxonomy" id="2722803"/>
    <lineage>
        <taxon>Bacteria</taxon>
        <taxon>Bacillati</taxon>
        <taxon>Actinomycetota</taxon>
        <taxon>Actinomycetes</taxon>
        <taxon>Micrococcales</taxon>
        <taxon>Microbacteriaceae</taxon>
        <taxon>Microbacterium</taxon>
    </lineage>
</organism>
<dbReference type="RefSeq" id="WP_168912562.1">
    <property type="nucleotide sequence ID" value="NZ_JABACI010000002.1"/>
</dbReference>